<keyword evidence="4" id="KW-1185">Reference proteome</keyword>
<dbReference type="Pfam" id="PF13575">
    <property type="entry name" value="DUF4135"/>
    <property type="match status" value="1"/>
</dbReference>
<dbReference type="OrthoDB" id="9148343at2"/>
<dbReference type="Gene3D" id="1.50.10.20">
    <property type="match status" value="1"/>
</dbReference>
<organism evidence="3 4">
    <name type="scientific">Eubacterium ruminantium</name>
    <dbReference type="NCBI Taxonomy" id="42322"/>
    <lineage>
        <taxon>Bacteria</taxon>
        <taxon>Bacillati</taxon>
        <taxon>Bacillota</taxon>
        <taxon>Clostridia</taxon>
        <taxon>Eubacteriales</taxon>
        <taxon>Eubacteriaceae</taxon>
        <taxon>Eubacterium</taxon>
    </lineage>
</organism>
<evidence type="ECO:0000256" key="1">
    <source>
        <dbReference type="PIRSR" id="PIRSR607822-1"/>
    </source>
</evidence>
<dbReference type="EMBL" id="FUXA01000008">
    <property type="protein sequence ID" value="SJZ74905.1"/>
    <property type="molecule type" value="Genomic_DNA"/>
</dbReference>
<dbReference type="Pfam" id="PF05147">
    <property type="entry name" value="LANC_like"/>
    <property type="match status" value="1"/>
</dbReference>
<dbReference type="InterPro" id="IPR007822">
    <property type="entry name" value="LANC-like"/>
</dbReference>
<evidence type="ECO:0000313" key="4">
    <source>
        <dbReference type="Proteomes" id="UP000189857"/>
    </source>
</evidence>
<proteinExistence type="predicted"/>
<dbReference type="InterPro" id="IPR025410">
    <property type="entry name" value="Lant_dehyd"/>
</dbReference>
<reference evidence="3 4" key="1">
    <citation type="submission" date="2017-02" db="EMBL/GenBank/DDBJ databases">
        <authorList>
            <person name="Peterson S.W."/>
        </authorList>
    </citation>
    <scope>NUCLEOTIDE SEQUENCE [LARGE SCALE GENOMIC DNA]</scope>
    <source>
        <strain evidence="3 4">ATCC 17233</strain>
    </source>
</reference>
<dbReference type="SUPFAM" id="SSF158745">
    <property type="entry name" value="LanC-like"/>
    <property type="match status" value="1"/>
</dbReference>
<dbReference type="PIRSF" id="PIRSF037228">
    <property type="entry name" value="Lant_mod_RumM"/>
    <property type="match status" value="1"/>
</dbReference>
<evidence type="ECO:0000313" key="3">
    <source>
        <dbReference type="EMBL" id="SJZ74905.1"/>
    </source>
</evidence>
<dbReference type="NCBIfam" id="TIGR03897">
    <property type="entry name" value="lanti_2_LanM"/>
    <property type="match status" value="1"/>
</dbReference>
<dbReference type="GO" id="GO:0031179">
    <property type="term" value="P:peptide modification"/>
    <property type="evidence" value="ECO:0007669"/>
    <property type="project" value="InterPro"/>
</dbReference>
<keyword evidence="1" id="KW-0479">Metal-binding</keyword>
<feature type="binding site" evidence="1">
    <location>
        <position position="842"/>
    </location>
    <ligand>
        <name>Zn(2+)</name>
        <dbReference type="ChEBI" id="CHEBI:29105"/>
    </ligand>
</feature>
<gene>
    <name evidence="3" type="ORF">SAMN02745110_01501</name>
</gene>
<name>A0A1T4N6Z0_9FIRM</name>
<accession>A0A1T4N6Z0</accession>
<feature type="binding site" evidence="1">
    <location>
        <position position="843"/>
    </location>
    <ligand>
        <name>Zn(2+)</name>
        <dbReference type="ChEBI" id="CHEBI:29105"/>
    </ligand>
</feature>
<keyword evidence="1" id="KW-0862">Zinc</keyword>
<dbReference type="RefSeq" id="WP_078787338.1">
    <property type="nucleotide sequence ID" value="NZ_FMTO01000007.1"/>
</dbReference>
<dbReference type="Proteomes" id="UP000189857">
    <property type="component" value="Unassembled WGS sequence"/>
</dbReference>
<sequence>MERVANKLIDSTCEYFDDVISQTMRDVKARVADVDHIESADVVASCLMHMLSDNIWRLMNKTYIYEFHKYRESIGLKVDKDSTVAFDKYLKLFSKDEIAGWFEKYKVLHSMVEKSVINTCGFILRVLDDYLEDRDSFEEELGIPEAAKLVRFLPMGSDPHNKGAIVLKAEFDNGRAVIYKSRDFDADKMLQKIYREVIIFPETGGFAPVPDCINRGDHGWAKFIENSMIDEGDVGEAFYRLGLYAPIFSCFASTDIHDENIIFDGINPYFIDLETIMQPEGKASNEPLIYEMQKKLTHSIANTSVVPAKLMANTLNYLIGAINTPYPQDTEESFFGFKNVGTDAIDIAKEKAKVDRIANPLKVKTDKVIDPVDYMKDFLRGYRKGYKEILDHKDEIIELMKEFNGHLRTVLRPTAQYFMIIDACVFPENLYDEGSVKKVLGYMKPVVAMKGYDEAETVLHEEWDAMLEGDIPYFYIRGNEKNIEINDYKTKDIYPLSPVENAIENLKSLTEKDLLFDERMIVEGFSEIKIRNAKVNGKKYPSDSEIFGELWNSIRNCDVDKIYKFYEELAVKSMQQEEKSAGWFGGVYGDIPYSYNSISLVSLHDTGGIPVMMKDLIRYAEDIRKDKDGESSRDIKKYRKLYEEALRGMQINKKCFADTNYITETSIISGKSSLDMILGYDGNEEDRVKAIEECVRNSKDENVGDIYLGKAGLYLFLASNKDTDRDIMIKADRELKEALDKGDFMKFGLAHGELGLLWARYRVCRFLDDRDACVAIYKRVRELIGEYENIGNGWCNGNSGILMILAEMMTLEELQKEVKFLREFAKKTAKVKKGVMQDLSICHGISGMIQSLVYCYFIYGDPIYIDLADEYWNDVCDTVEKESYYIGEVNRDYLMGYFLGWSGLIDSVILLNICKKEKEDRLAKLWIPLNLSTLLYQQNIRQEGGY</sequence>
<dbReference type="AlphaFoldDB" id="A0A1T4N6Z0"/>
<dbReference type="GO" id="GO:0046872">
    <property type="term" value="F:metal ion binding"/>
    <property type="evidence" value="ECO:0007669"/>
    <property type="project" value="UniProtKB-KW"/>
</dbReference>
<feature type="domain" description="Lantibiotic biosynthesis protein dehydration" evidence="2">
    <location>
        <begin position="105"/>
        <end position="476"/>
    </location>
</feature>
<dbReference type="InterPro" id="IPR017146">
    <property type="entry name" value="Lanti_2_LanM"/>
</dbReference>
<feature type="binding site" evidence="1">
    <location>
        <position position="795"/>
    </location>
    <ligand>
        <name>Zn(2+)</name>
        <dbReference type="ChEBI" id="CHEBI:29105"/>
    </ligand>
</feature>
<protein>
    <submittedName>
        <fullName evidence="3">Type 2 lantibiotic biosynthesis protein LanM</fullName>
    </submittedName>
</protein>
<evidence type="ECO:0000259" key="2">
    <source>
        <dbReference type="Pfam" id="PF13575"/>
    </source>
</evidence>